<protein>
    <recommendedName>
        <fullName evidence="1">Rad50/SbcC-type AAA domain-containing protein</fullName>
    </recommendedName>
</protein>
<dbReference type="Gene3D" id="3.40.50.300">
    <property type="entry name" value="P-loop containing nucleotide triphosphate hydrolases"/>
    <property type="match status" value="1"/>
</dbReference>
<gene>
    <name evidence="2" type="ORF">C5745_09955</name>
</gene>
<dbReference type="GO" id="GO:0006302">
    <property type="term" value="P:double-strand break repair"/>
    <property type="evidence" value="ECO:0007669"/>
    <property type="project" value="InterPro"/>
</dbReference>
<dbReference type="Pfam" id="PF13476">
    <property type="entry name" value="AAA_23"/>
    <property type="match status" value="1"/>
</dbReference>
<dbReference type="InterPro" id="IPR038729">
    <property type="entry name" value="Rad50/SbcC_AAA"/>
</dbReference>
<organism evidence="2 3">
    <name type="scientific">Sphingobacterium haloxyli</name>
    <dbReference type="NCBI Taxonomy" id="2100533"/>
    <lineage>
        <taxon>Bacteria</taxon>
        <taxon>Pseudomonadati</taxon>
        <taxon>Bacteroidota</taxon>
        <taxon>Sphingobacteriia</taxon>
        <taxon>Sphingobacteriales</taxon>
        <taxon>Sphingobacteriaceae</taxon>
        <taxon>Sphingobacterium</taxon>
    </lineage>
</organism>
<accession>A0A2S9J4B3</accession>
<sequence length="162" mass="18670">MPSIINSISMSNFFNYYGEYEDNIYEFNSGLNVIVADNGAGKTKLFSAFCWVLKDEVINSDATGDKNISVDNYKAYMISDKAKNETLTNNEVKCGVRINFSEDHYEYEIEKYFWAKRINDSSPTNPENWFCHSIETKISKKDLILLCNPPYFRTGIQASFQI</sequence>
<reference evidence="2 3" key="1">
    <citation type="submission" date="2018-02" db="EMBL/GenBank/DDBJ databases">
        <title>The draft genome of Sphingobacterium sp. 5JN-11.</title>
        <authorList>
            <person name="Liu L."/>
            <person name="Li L."/>
            <person name="Liang L."/>
            <person name="Zhang X."/>
            <person name="Wang T."/>
        </authorList>
    </citation>
    <scope>NUCLEOTIDE SEQUENCE [LARGE SCALE GENOMIC DNA]</scope>
    <source>
        <strain evidence="2 3">5JN-11</strain>
    </source>
</reference>
<dbReference type="SUPFAM" id="SSF52540">
    <property type="entry name" value="P-loop containing nucleoside triphosphate hydrolases"/>
    <property type="match status" value="1"/>
</dbReference>
<dbReference type="Proteomes" id="UP000239711">
    <property type="component" value="Unassembled WGS sequence"/>
</dbReference>
<evidence type="ECO:0000313" key="3">
    <source>
        <dbReference type="Proteomes" id="UP000239711"/>
    </source>
</evidence>
<dbReference type="InterPro" id="IPR027417">
    <property type="entry name" value="P-loop_NTPase"/>
</dbReference>
<dbReference type="GO" id="GO:0016887">
    <property type="term" value="F:ATP hydrolysis activity"/>
    <property type="evidence" value="ECO:0007669"/>
    <property type="project" value="InterPro"/>
</dbReference>
<proteinExistence type="predicted"/>
<comment type="caution">
    <text evidence="2">The sequence shown here is derived from an EMBL/GenBank/DDBJ whole genome shotgun (WGS) entry which is preliminary data.</text>
</comment>
<keyword evidence="3" id="KW-1185">Reference proteome</keyword>
<name>A0A2S9J4B3_9SPHI</name>
<evidence type="ECO:0000313" key="2">
    <source>
        <dbReference type="EMBL" id="PRD47621.1"/>
    </source>
</evidence>
<feature type="domain" description="Rad50/SbcC-type AAA" evidence="1">
    <location>
        <begin position="7"/>
        <end position="116"/>
    </location>
</feature>
<evidence type="ECO:0000259" key="1">
    <source>
        <dbReference type="Pfam" id="PF13476"/>
    </source>
</evidence>
<dbReference type="OrthoDB" id="9792800at2"/>
<dbReference type="EMBL" id="PVBQ01000006">
    <property type="protein sequence ID" value="PRD47621.1"/>
    <property type="molecule type" value="Genomic_DNA"/>
</dbReference>
<dbReference type="AlphaFoldDB" id="A0A2S9J4B3"/>